<feature type="transmembrane region" description="Helical" evidence="2">
    <location>
        <begin position="93"/>
        <end position="111"/>
    </location>
</feature>
<feature type="domain" description="EamA" evidence="3">
    <location>
        <begin position="149"/>
        <end position="280"/>
    </location>
</feature>
<reference evidence="4" key="1">
    <citation type="submission" date="2021-12" db="EMBL/GenBank/DDBJ databases">
        <title>Discovery of the Pendulisporaceae a myxobacterial family with distinct sporulation behavior and unique specialized metabolism.</title>
        <authorList>
            <person name="Garcia R."/>
            <person name="Popoff A."/>
            <person name="Bader C.D."/>
            <person name="Loehr J."/>
            <person name="Walesch S."/>
            <person name="Walt C."/>
            <person name="Boldt J."/>
            <person name="Bunk B."/>
            <person name="Haeckl F.J.F.P.J."/>
            <person name="Gunesch A.P."/>
            <person name="Birkelbach J."/>
            <person name="Nuebel U."/>
            <person name="Pietschmann T."/>
            <person name="Bach T."/>
            <person name="Mueller R."/>
        </authorList>
    </citation>
    <scope>NUCLEOTIDE SEQUENCE</scope>
    <source>
        <strain evidence="4">MSr11367</strain>
    </source>
</reference>
<feature type="transmembrane region" description="Helical" evidence="2">
    <location>
        <begin position="208"/>
        <end position="226"/>
    </location>
</feature>
<dbReference type="Proteomes" id="UP001374803">
    <property type="component" value="Chromosome"/>
</dbReference>
<feature type="transmembrane region" description="Helical" evidence="2">
    <location>
        <begin position="36"/>
        <end position="57"/>
    </location>
</feature>
<dbReference type="EMBL" id="CP089983">
    <property type="protein sequence ID" value="WXB01091.1"/>
    <property type="molecule type" value="Genomic_DNA"/>
</dbReference>
<feature type="transmembrane region" description="Helical" evidence="2">
    <location>
        <begin position="69"/>
        <end position="87"/>
    </location>
</feature>
<keyword evidence="2" id="KW-0472">Membrane</keyword>
<organism evidence="4 5">
    <name type="scientific">Pendulispora rubella</name>
    <dbReference type="NCBI Taxonomy" id="2741070"/>
    <lineage>
        <taxon>Bacteria</taxon>
        <taxon>Pseudomonadati</taxon>
        <taxon>Myxococcota</taxon>
        <taxon>Myxococcia</taxon>
        <taxon>Myxococcales</taxon>
        <taxon>Sorangiineae</taxon>
        <taxon>Pendulisporaceae</taxon>
        <taxon>Pendulispora</taxon>
    </lineage>
</organism>
<name>A0ABZ2KVR7_9BACT</name>
<dbReference type="SUPFAM" id="SSF103481">
    <property type="entry name" value="Multidrug resistance efflux transporter EmrE"/>
    <property type="match status" value="1"/>
</dbReference>
<feature type="region of interest" description="Disordered" evidence="1">
    <location>
        <begin position="283"/>
        <end position="304"/>
    </location>
</feature>
<feature type="transmembrane region" description="Helical" evidence="2">
    <location>
        <begin position="178"/>
        <end position="196"/>
    </location>
</feature>
<dbReference type="RefSeq" id="WP_394830699.1">
    <property type="nucleotide sequence ID" value="NZ_CP089929.1"/>
</dbReference>
<evidence type="ECO:0000313" key="4">
    <source>
        <dbReference type="EMBL" id="WXB01091.1"/>
    </source>
</evidence>
<keyword evidence="2" id="KW-1133">Transmembrane helix</keyword>
<accession>A0ABZ2KVR7</accession>
<evidence type="ECO:0000256" key="2">
    <source>
        <dbReference type="SAM" id="Phobius"/>
    </source>
</evidence>
<protein>
    <submittedName>
        <fullName evidence="4">EamA family transporter</fullName>
    </submittedName>
</protein>
<dbReference type="Pfam" id="PF00892">
    <property type="entry name" value="EamA"/>
    <property type="match status" value="1"/>
</dbReference>
<evidence type="ECO:0000256" key="1">
    <source>
        <dbReference type="SAM" id="MobiDB-lite"/>
    </source>
</evidence>
<proteinExistence type="predicted"/>
<feature type="transmembrane region" description="Helical" evidence="2">
    <location>
        <begin position="261"/>
        <end position="279"/>
    </location>
</feature>
<evidence type="ECO:0000259" key="3">
    <source>
        <dbReference type="Pfam" id="PF00892"/>
    </source>
</evidence>
<feature type="transmembrane region" description="Helical" evidence="2">
    <location>
        <begin position="118"/>
        <end position="136"/>
    </location>
</feature>
<feature type="transmembrane region" description="Helical" evidence="2">
    <location>
        <begin position="235"/>
        <end position="255"/>
    </location>
</feature>
<dbReference type="InterPro" id="IPR000620">
    <property type="entry name" value="EamA_dom"/>
</dbReference>
<sequence>MKTRATRWGCVAIGLWATLAWLSTSARRLPPFQLLAMTFAVATALGFARMALFGGANAWTSAFRQPRRVWLVGVGGLFGFHAFYFVALAKAPAVHVSLIAYLWPLLIVVLSGARSARALTGAAMGLCGVVLLVAARGGLHAGVRPEHAAGYLAALACAFTWAGYSVSNRRFVTVPVDTVTGFCLVTALLGGAVHAATETTLVPTPHEIASAVALGLGPVGAAFFLWDHGTKHGDLPLLGVLSYATPLLSTLLLIATGAARVSWSIALACLFIAGGAWLASSKDARPRSAPRSAGQATPDAAARP</sequence>
<dbReference type="InterPro" id="IPR037185">
    <property type="entry name" value="EmrE-like"/>
</dbReference>
<feature type="transmembrane region" description="Helical" evidence="2">
    <location>
        <begin position="148"/>
        <end position="166"/>
    </location>
</feature>
<evidence type="ECO:0000313" key="5">
    <source>
        <dbReference type="Proteomes" id="UP001374803"/>
    </source>
</evidence>
<keyword evidence="5" id="KW-1185">Reference proteome</keyword>
<gene>
    <name evidence="4" type="ORF">LVJ94_29745</name>
</gene>
<keyword evidence="2" id="KW-0812">Transmembrane</keyword>